<proteinExistence type="predicted"/>
<dbReference type="RefSeq" id="WP_159159913.1">
    <property type="nucleotide sequence ID" value="NZ_CP130888.1"/>
</dbReference>
<evidence type="ECO:0000256" key="5">
    <source>
        <dbReference type="SAM" id="Phobius"/>
    </source>
</evidence>
<keyword evidence="4 5" id="KW-0472">Membrane</keyword>
<dbReference type="InterPro" id="IPR010652">
    <property type="entry name" value="DUF1232"/>
</dbReference>
<dbReference type="GO" id="GO:0003677">
    <property type="term" value="F:DNA binding"/>
    <property type="evidence" value="ECO:0007669"/>
    <property type="project" value="InterPro"/>
</dbReference>
<dbReference type="GO" id="GO:0012505">
    <property type="term" value="C:endomembrane system"/>
    <property type="evidence" value="ECO:0007669"/>
    <property type="project" value="UniProtKB-SubCell"/>
</dbReference>
<keyword evidence="3 5" id="KW-1133">Transmembrane helix</keyword>
<feature type="transmembrane region" description="Helical" evidence="5">
    <location>
        <begin position="175"/>
        <end position="192"/>
    </location>
</feature>
<keyword evidence="2 5" id="KW-0812">Transmembrane</keyword>
<evidence type="ECO:0000256" key="1">
    <source>
        <dbReference type="ARBA" id="ARBA00004127"/>
    </source>
</evidence>
<accession>A0A653V4R7</accession>
<evidence type="ECO:0000256" key="2">
    <source>
        <dbReference type="ARBA" id="ARBA00022692"/>
    </source>
</evidence>
<dbReference type="Gene3D" id="1.10.260.40">
    <property type="entry name" value="lambda repressor-like DNA-binding domains"/>
    <property type="match status" value="1"/>
</dbReference>
<evidence type="ECO:0000313" key="8">
    <source>
        <dbReference type="Proteomes" id="UP000433089"/>
    </source>
</evidence>
<dbReference type="SMART" id="SM00530">
    <property type="entry name" value="HTH_XRE"/>
    <property type="match status" value="1"/>
</dbReference>
<name>A0A653V4R7_BACAB</name>
<evidence type="ECO:0000256" key="4">
    <source>
        <dbReference type="ARBA" id="ARBA00023136"/>
    </source>
</evidence>
<dbReference type="InterPro" id="IPR001387">
    <property type="entry name" value="Cro/C1-type_HTH"/>
</dbReference>
<evidence type="ECO:0000313" key="7">
    <source>
        <dbReference type="EMBL" id="VXC00850.1"/>
    </source>
</evidence>
<dbReference type="PROSITE" id="PS50943">
    <property type="entry name" value="HTH_CROC1"/>
    <property type="match status" value="1"/>
</dbReference>
<dbReference type="InterPro" id="IPR010982">
    <property type="entry name" value="Lambda_DNA-bd_dom_sf"/>
</dbReference>
<gene>
    <name evidence="7" type="ORF">BACI348_50035</name>
</gene>
<organism evidence="7 8">
    <name type="scientific">Bacillus altitudinis</name>
    <dbReference type="NCBI Taxonomy" id="293387"/>
    <lineage>
        <taxon>Bacteria</taxon>
        <taxon>Bacillati</taxon>
        <taxon>Bacillota</taxon>
        <taxon>Bacilli</taxon>
        <taxon>Bacillales</taxon>
        <taxon>Bacillaceae</taxon>
        <taxon>Bacillus</taxon>
    </lineage>
</organism>
<evidence type="ECO:0000259" key="6">
    <source>
        <dbReference type="PROSITE" id="PS50943"/>
    </source>
</evidence>
<comment type="subcellular location">
    <subcellularLocation>
        <location evidence="1">Endomembrane system</location>
        <topology evidence="1">Multi-pass membrane protein</topology>
    </subcellularLocation>
</comment>
<dbReference type="Pfam" id="PF06803">
    <property type="entry name" value="DUF1232"/>
    <property type="match status" value="1"/>
</dbReference>
<dbReference type="EMBL" id="CABWLH010000010">
    <property type="protein sequence ID" value="VXC00850.1"/>
    <property type="molecule type" value="Genomic_DNA"/>
</dbReference>
<evidence type="ECO:0000256" key="3">
    <source>
        <dbReference type="ARBA" id="ARBA00022989"/>
    </source>
</evidence>
<protein>
    <recommendedName>
        <fullName evidence="6">HTH cro/C1-type domain-containing protein</fullName>
    </recommendedName>
</protein>
<dbReference type="SUPFAM" id="SSF47413">
    <property type="entry name" value="lambda repressor-like DNA-binding domains"/>
    <property type="match status" value="1"/>
</dbReference>
<dbReference type="CDD" id="cd00093">
    <property type="entry name" value="HTH_XRE"/>
    <property type="match status" value="1"/>
</dbReference>
<dbReference type="Pfam" id="PF01381">
    <property type="entry name" value="HTH_3"/>
    <property type="match status" value="1"/>
</dbReference>
<sequence>MKRVKKEMEFKTTELRQFLKEQLQIRSLSLRELSTQTEIDKATLSRIMNGKRKPTLNHLQRLSDALHISLDHLLTTAGFSIKNERVHGNTFIQAVEEIERTLKDHDVYDGKFSENELKQKLNEYETYSQSDEGKETISANFEKKIDTISGVGPFLDQLKSMYCSFMSGRGTSRELMLMGGALLYFIMPVDLIPDYIFPIGYIDDAAAVQVVLNQLTNRS</sequence>
<dbReference type="AlphaFoldDB" id="A0A653V4R7"/>
<reference evidence="7 8" key="1">
    <citation type="submission" date="2019-10" db="EMBL/GenBank/DDBJ databases">
        <authorList>
            <person name="Karimi E."/>
        </authorList>
    </citation>
    <scope>NUCLEOTIDE SEQUENCE [LARGE SCALE GENOMIC DNA]</scope>
    <source>
        <strain evidence="7">Bacillus sp. 348</strain>
    </source>
</reference>
<feature type="domain" description="HTH cro/C1-type" evidence="6">
    <location>
        <begin position="19"/>
        <end position="73"/>
    </location>
</feature>
<dbReference type="Proteomes" id="UP000433089">
    <property type="component" value="Unassembled WGS sequence"/>
</dbReference>